<dbReference type="KEGG" id="phr:C6569_01150"/>
<proteinExistence type="inferred from homology"/>
<dbReference type="OrthoDB" id="9788221at2"/>
<dbReference type="Proteomes" id="UP000237889">
    <property type="component" value="Chromosome"/>
</dbReference>
<dbReference type="EMBL" id="CP027668">
    <property type="protein sequence ID" value="AVO43790.1"/>
    <property type="molecule type" value="Genomic_DNA"/>
</dbReference>
<reference evidence="3 4" key="1">
    <citation type="submission" date="2018-03" db="EMBL/GenBank/DDBJ databases">
        <title>Genome sequencing of Phreatobacter sp.</title>
        <authorList>
            <person name="Kim S.-J."/>
            <person name="Heo J."/>
            <person name="Kwon S.-W."/>
        </authorList>
    </citation>
    <scope>NUCLEOTIDE SEQUENCE [LARGE SCALE GENOMIC DNA]</scope>
    <source>
        <strain evidence="3 4">S-12</strain>
    </source>
</reference>
<feature type="active site" evidence="2">
    <location>
        <position position="51"/>
    </location>
</feature>
<dbReference type="GO" id="GO:0005737">
    <property type="term" value="C:cytoplasm"/>
    <property type="evidence" value="ECO:0007669"/>
    <property type="project" value="TreeGrafter"/>
</dbReference>
<gene>
    <name evidence="3" type="ORF">C6569_01150</name>
</gene>
<comment type="similarity">
    <text evidence="1">Belongs to the PhzF family.</text>
</comment>
<evidence type="ECO:0000256" key="1">
    <source>
        <dbReference type="ARBA" id="ARBA00008270"/>
    </source>
</evidence>
<organism evidence="3 4">
    <name type="scientific">Phreatobacter cathodiphilus</name>
    <dbReference type="NCBI Taxonomy" id="1868589"/>
    <lineage>
        <taxon>Bacteria</taxon>
        <taxon>Pseudomonadati</taxon>
        <taxon>Pseudomonadota</taxon>
        <taxon>Alphaproteobacteria</taxon>
        <taxon>Hyphomicrobiales</taxon>
        <taxon>Phreatobacteraceae</taxon>
        <taxon>Phreatobacter</taxon>
    </lineage>
</organism>
<name>A0A2S0N6L5_9HYPH</name>
<evidence type="ECO:0000313" key="3">
    <source>
        <dbReference type="EMBL" id="AVO43790.1"/>
    </source>
</evidence>
<dbReference type="InterPro" id="IPR003719">
    <property type="entry name" value="Phenazine_PhzF-like"/>
</dbReference>
<dbReference type="NCBIfam" id="TIGR00654">
    <property type="entry name" value="PhzF_family"/>
    <property type="match status" value="1"/>
</dbReference>
<accession>A0A2S0N6L5</accession>
<dbReference type="AlphaFoldDB" id="A0A2S0N6L5"/>
<dbReference type="Gene3D" id="3.10.310.10">
    <property type="entry name" value="Diaminopimelate Epimerase, Chain A, domain 1"/>
    <property type="match status" value="2"/>
</dbReference>
<dbReference type="SUPFAM" id="SSF54506">
    <property type="entry name" value="Diaminopimelate epimerase-like"/>
    <property type="match status" value="1"/>
</dbReference>
<evidence type="ECO:0000256" key="2">
    <source>
        <dbReference type="PIRSR" id="PIRSR016184-1"/>
    </source>
</evidence>
<protein>
    <submittedName>
        <fullName evidence="3">Phenazine biosynthesis protein PhzF</fullName>
    </submittedName>
</protein>
<evidence type="ECO:0000313" key="4">
    <source>
        <dbReference type="Proteomes" id="UP000237889"/>
    </source>
</evidence>
<dbReference type="Pfam" id="PF02567">
    <property type="entry name" value="PhzC-PhzF"/>
    <property type="match status" value="1"/>
</dbReference>
<dbReference type="PIRSF" id="PIRSF016184">
    <property type="entry name" value="PhzC_PhzF"/>
    <property type="match status" value="1"/>
</dbReference>
<keyword evidence="4" id="KW-1185">Reference proteome</keyword>
<dbReference type="RefSeq" id="WP_106747120.1">
    <property type="nucleotide sequence ID" value="NZ_CP027668.1"/>
</dbReference>
<dbReference type="GO" id="GO:0016853">
    <property type="term" value="F:isomerase activity"/>
    <property type="evidence" value="ECO:0007669"/>
    <property type="project" value="TreeGrafter"/>
</dbReference>
<dbReference type="PANTHER" id="PTHR13774:SF32">
    <property type="entry name" value="ANTISENSE-ENHANCING SEQUENCE 1"/>
    <property type="match status" value="1"/>
</dbReference>
<dbReference type="PANTHER" id="PTHR13774">
    <property type="entry name" value="PHENAZINE BIOSYNTHESIS PROTEIN"/>
    <property type="match status" value="1"/>
</dbReference>
<sequence length="308" mass="32297">MTAALPARRFHTLDVFTHDALAGNPLAVVLDASGLDTAAMRKIAGEFNLSETVFVLPEAAAGRRADIRIFTPGAELPFAGHPTVGTAVLLAALDGLAPGAETTFVLGEKAGPVPCRVTRDAAGRYEAQFEAPRRPADLGPAPDPAQLAGVLGLELRDIGFDRHRPSRFGAPVSFCYVPVKTREAMARIRVDTRWFAETFAAIADDHPAIFAYTRETVDPDAGFHARMFAPGLGIAEDPATGSAAAAFAGVLAAREGLADGAHTVVIEQGYEMGRPSRIRLGLTLEGGQVSAVTIGGGAVILTEGRMFL</sequence>